<feature type="region of interest" description="Disordered" evidence="1">
    <location>
        <begin position="68"/>
        <end position="107"/>
    </location>
</feature>
<proteinExistence type="predicted"/>
<name>A0ABZ0WDT8_9BURK</name>
<feature type="compositionally biased region" description="Low complexity" evidence="1">
    <location>
        <begin position="83"/>
        <end position="94"/>
    </location>
</feature>
<evidence type="ECO:0000313" key="3">
    <source>
        <dbReference type="Proteomes" id="UP001325479"/>
    </source>
</evidence>
<protein>
    <submittedName>
        <fullName evidence="2">Uncharacterized protein</fullName>
    </submittedName>
</protein>
<organism evidence="2 3">
    <name type="scientific">Paraburkholderia kururiensis</name>
    <dbReference type="NCBI Taxonomy" id="984307"/>
    <lineage>
        <taxon>Bacteria</taxon>
        <taxon>Pseudomonadati</taxon>
        <taxon>Pseudomonadota</taxon>
        <taxon>Betaproteobacteria</taxon>
        <taxon>Burkholderiales</taxon>
        <taxon>Burkholderiaceae</taxon>
        <taxon>Paraburkholderia</taxon>
    </lineage>
</organism>
<sequence length="107" mass="11567">MAVVKLGVAEIDIGKVDHSLTVWSTKKTKIGQLNFSKGSVEWWPKGNKVNAHTYTWAQFAKALESASDAKRVVAPAEPRTKKAPATKAGPTAKNKASKPSLTRKRAP</sequence>
<evidence type="ECO:0000313" key="2">
    <source>
        <dbReference type="EMBL" id="WQD75494.1"/>
    </source>
</evidence>
<gene>
    <name evidence="2" type="ORF">U0042_15100</name>
</gene>
<accession>A0ABZ0WDT8</accession>
<reference evidence="2 3" key="1">
    <citation type="submission" date="2023-12" db="EMBL/GenBank/DDBJ databases">
        <title>Genome sequencing and assembly of bacterial species from a model synthetic community.</title>
        <authorList>
            <person name="Hogle S.L."/>
        </authorList>
    </citation>
    <scope>NUCLEOTIDE SEQUENCE [LARGE SCALE GENOMIC DNA]</scope>
    <source>
        <strain evidence="2 3">HAMBI 2494</strain>
    </source>
</reference>
<evidence type="ECO:0000256" key="1">
    <source>
        <dbReference type="SAM" id="MobiDB-lite"/>
    </source>
</evidence>
<dbReference type="Proteomes" id="UP001325479">
    <property type="component" value="Chromosome"/>
</dbReference>
<keyword evidence="3" id="KW-1185">Reference proteome</keyword>
<dbReference type="RefSeq" id="WP_157977928.1">
    <property type="nucleotide sequence ID" value="NZ_CP139965.1"/>
</dbReference>
<dbReference type="EMBL" id="CP139965">
    <property type="protein sequence ID" value="WQD75494.1"/>
    <property type="molecule type" value="Genomic_DNA"/>
</dbReference>